<dbReference type="Pfam" id="PF04233">
    <property type="entry name" value="Phage_Mu_F"/>
    <property type="match status" value="1"/>
</dbReference>
<evidence type="ECO:0000259" key="1">
    <source>
        <dbReference type="Pfam" id="PF04233"/>
    </source>
</evidence>
<dbReference type="EMBL" id="CACRTR010000012">
    <property type="protein sequence ID" value="VYU50209.1"/>
    <property type="molecule type" value="Genomic_DNA"/>
</dbReference>
<reference evidence="2" key="1">
    <citation type="submission" date="2019-11" db="EMBL/GenBank/DDBJ databases">
        <authorList>
            <person name="Feng L."/>
        </authorList>
    </citation>
    <scope>NUCLEOTIDE SEQUENCE</scope>
    <source>
        <strain evidence="2">ElimosumLFYP34</strain>
    </source>
</reference>
<accession>A0A6N3FE95</accession>
<gene>
    <name evidence="2" type="ORF">ELLFYP34_00377</name>
</gene>
<dbReference type="AlphaFoldDB" id="A0A6N3FE95"/>
<dbReference type="NCBIfam" id="TIGR01641">
    <property type="entry name" value="phageSPP1_gp7"/>
    <property type="match status" value="1"/>
</dbReference>
<protein>
    <submittedName>
        <fullName evidence="2">Phage Mu protein F like protein</fullName>
    </submittedName>
</protein>
<name>A0A6N3FE95_EUBLI</name>
<proteinExistence type="predicted"/>
<evidence type="ECO:0000313" key="2">
    <source>
        <dbReference type="EMBL" id="VYU50209.1"/>
    </source>
</evidence>
<organism evidence="2">
    <name type="scientific">Eubacterium limosum</name>
    <dbReference type="NCBI Taxonomy" id="1736"/>
    <lineage>
        <taxon>Bacteria</taxon>
        <taxon>Bacillati</taxon>
        <taxon>Bacillota</taxon>
        <taxon>Clostridia</taxon>
        <taxon>Eubacteriales</taxon>
        <taxon>Eubacteriaceae</taxon>
        <taxon>Eubacterium</taxon>
    </lineage>
</organism>
<sequence length="582" mass="66726">MTYWEKRQQQLNKQLEKDEAKLKKRLSSFYDAEFRKLERQIAAYYTQYGEGSVIEYRKLMESLPAEDRRLLMEQMDAFAKKYPEYAHLMPIRESIYKLNRLEGLQHSILMQQYEIGAANIEQITDHLNRQALRAANAAAEALGFGKNFYAVNADIIKKFVDVPWVDGKNFSTRIWGNTEKLANYLNTDIAQAFARGDSYDSIVRNLRKRFDKVTRNDAYRLVYTEGTYVMAEAQMTPFEGEFEEYRVSTVGDGKVCDICREVAKKTFQIKDRKPGINFPPLHAWCRCSFTIEVSDWDAWMEDYEQRHGGGQSVKNIAGAKNSDIINYTDAKTIKEAEAYAKSLGVESASFKGSDITTANAMNRALADAFNYCPELADKIKFYGTTQEKNKLFKADLAKYYEKLLRTNYPGQSSALYERESQKHAARAIGKANPRRWAEAYDGKVDSADQDLINICKKYAGVSVNSKFAKDSVTFAQGIANSAKTKFHPQGCDTIKSVFDHEFGHQLDYLLDLRNDKDIQEAWAAFNKLTISDRNDTLSVYAYRDNAIAEFIAEGYAEYKNNPTPRKWAKIIGDKIERKITKK</sequence>
<feature type="domain" description="Phage head morphogenesis" evidence="1">
    <location>
        <begin position="185"/>
        <end position="289"/>
    </location>
</feature>
<dbReference type="InterPro" id="IPR006528">
    <property type="entry name" value="Phage_head_morphogenesis_dom"/>
</dbReference>